<sequence length="255" mass="29094">MRKVKCSGMTPCSNCNYTGKECIFTPQIKRGPKKHDRSFNDMRKVAVNTDRFRSPYISTACLPCAQVKVKCSGGIPCDRCISKKHECTSNPFSAKNKKIAELFDFSDRNKVADESIANLESPLICSLCGKSGKFQNNYYQCETCINEFGLGSSGNQIIDLFLKSKGDQFQWIPYNCFQDIKYLSKGGFGIVYKARWKHIEVVLKSLYNSDNINIDFLKEVDSHKKFKNYNGVVQIYGITRDPFKKNYLMVTKYVS</sequence>
<feature type="non-terminal residue" evidence="10">
    <location>
        <position position="255"/>
    </location>
</feature>
<dbReference type="PROSITE" id="PS00463">
    <property type="entry name" value="ZN2_CY6_FUNGAL_1"/>
    <property type="match status" value="1"/>
</dbReference>
<reference evidence="10 11" key="1">
    <citation type="submission" date="2021-06" db="EMBL/GenBank/DDBJ databases">
        <authorList>
            <person name="Kallberg Y."/>
            <person name="Tangrot J."/>
            <person name="Rosling A."/>
        </authorList>
    </citation>
    <scope>NUCLEOTIDE SEQUENCE [LARGE SCALE GENOMIC DNA]</scope>
    <source>
        <strain evidence="10 11">120-4 pot B 10/14</strain>
    </source>
</reference>
<keyword evidence="2" id="KW-0479">Metal-binding</keyword>
<keyword evidence="3" id="KW-0862">Zinc</keyword>
<evidence type="ECO:0000313" key="11">
    <source>
        <dbReference type="Proteomes" id="UP000789901"/>
    </source>
</evidence>
<comment type="caution">
    <text evidence="10">The sequence shown here is derived from an EMBL/GenBank/DDBJ whole genome shotgun (WGS) entry which is preliminary data.</text>
</comment>
<dbReference type="InterPro" id="IPR036864">
    <property type="entry name" value="Zn2-C6_fun-type_DNA-bd_sf"/>
</dbReference>
<dbReference type="Pfam" id="PF07714">
    <property type="entry name" value="PK_Tyr_Ser-Thr"/>
    <property type="match status" value="1"/>
</dbReference>
<evidence type="ECO:0000256" key="5">
    <source>
        <dbReference type="ARBA" id="ARBA00023125"/>
    </source>
</evidence>
<gene>
    <name evidence="10" type="ORF">GMARGA_LOCUS24046</name>
</gene>
<dbReference type="Gene3D" id="1.10.510.10">
    <property type="entry name" value="Transferase(Phosphotransferase) domain 1"/>
    <property type="match status" value="1"/>
</dbReference>
<evidence type="ECO:0000259" key="8">
    <source>
        <dbReference type="PROSITE" id="PS50011"/>
    </source>
</evidence>
<dbReference type="InterPro" id="IPR000719">
    <property type="entry name" value="Prot_kinase_dom"/>
</dbReference>
<name>A0ABN7VXT1_GIGMA</name>
<proteinExistence type="predicted"/>
<feature type="domain" description="Protein kinase" evidence="8">
    <location>
        <begin position="177"/>
        <end position="255"/>
    </location>
</feature>
<dbReference type="PANTHER" id="PTHR31313">
    <property type="entry name" value="TY1 ENHANCER ACTIVATOR"/>
    <property type="match status" value="1"/>
</dbReference>
<dbReference type="PROSITE" id="PS50048">
    <property type="entry name" value="ZN2_CY6_FUNGAL_2"/>
    <property type="match status" value="1"/>
</dbReference>
<dbReference type="Proteomes" id="UP000789901">
    <property type="component" value="Unassembled WGS sequence"/>
</dbReference>
<dbReference type="InterPro" id="IPR051615">
    <property type="entry name" value="Transcr_Regulatory_Elem"/>
</dbReference>
<evidence type="ECO:0000313" key="10">
    <source>
        <dbReference type="EMBL" id="CAG8805234.1"/>
    </source>
</evidence>
<dbReference type="InterPro" id="IPR011009">
    <property type="entry name" value="Kinase-like_dom_sf"/>
</dbReference>
<organism evidence="10 11">
    <name type="scientific">Gigaspora margarita</name>
    <dbReference type="NCBI Taxonomy" id="4874"/>
    <lineage>
        <taxon>Eukaryota</taxon>
        <taxon>Fungi</taxon>
        <taxon>Fungi incertae sedis</taxon>
        <taxon>Mucoromycota</taxon>
        <taxon>Glomeromycotina</taxon>
        <taxon>Glomeromycetes</taxon>
        <taxon>Diversisporales</taxon>
        <taxon>Gigasporaceae</taxon>
        <taxon>Gigaspora</taxon>
    </lineage>
</organism>
<dbReference type="SMART" id="SM00066">
    <property type="entry name" value="GAL4"/>
    <property type="match status" value="2"/>
</dbReference>
<evidence type="ECO:0000256" key="4">
    <source>
        <dbReference type="ARBA" id="ARBA00023015"/>
    </source>
</evidence>
<feature type="domain" description="Zn(2)-C6 fungal-type" evidence="9">
    <location>
        <begin position="60"/>
        <end position="89"/>
    </location>
</feature>
<dbReference type="PANTHER" id="PTHR31313:SF81">
    <property type="entry name" value="TY1 ENHANCER ACTIVATOR"/>
    <property type="match status" value="1"/>
</dbReference>
<dbReference type="Pfam" id="PF00172">
    <property type="entry name" value="Zn_clus"/>
    <property type="match status" value="2"/>
</dbReference>
<keyword evidence="4" id="KW-0805">Transcription regulation</keyword>
<accession>A0ABN7VXT1</accession>
<keyword evidence="11" id="KW-1185">Reference proteome</keyword>
<dbReference type="Gene3D" id="4.10.240.10">
    <property type="entry name" value="Zn(2)-C6 fungal-type DNA-binding domain"/>
    <property type="match status" value="2"/>
</dbReference>
<evidence type="ECO:0000256" key="6">
    <source>
        <dbReference type="ARBA" id="ARBA00023163"/>
    </source>
</evidence>
<dbReference type="SUPFAM" id="SSF56112">
    <property type="entry name" value="Protein kinase-like (PK-like)"/>
    <property type="match status" value="1"/>
</dbReference>
<dbReference type="CDD" id="cd00067">
    <property type="entry name" value="GAL4"/>
    <property type="match status" value="1"/>
</dbReference>
<keyword evidence="7" id="KW-0539">Nucleus</keyword>
<comment type="subcellular location">
    <subcellularLocation>
        <location evidence="1">Nucleus</location>
    </subcellularLocation>
</comment>
<dbReference type="InterPro" id="IPR001245">
    <property type="entry name" value="Ser-Thr/Tyr_kinase_cat_dom"/>
</dbReference>
<evidence type="ECO:0000256" key="1">
    <source>
        <dbReference type="ARBA" id="ARBA00004123"/>
    </source>
</evidence>
<dbReference type="InterPro" id="IPR001138">
    <property type="entry name" value="Zn2Cys6_DnaBD"/>
</dbReference>
<dbReference type="EMBL" id="CAJVQB010024958">
    <property type="protein sequence ID" value="CAG8805234.1"/>
    <property type="molecule type" value="Genomic_DNA"/>
</dbReference>
<keyword evidence="6" id="KW-0804">Transcription</keyword>
<protein>
    <submittedName>
        <fullName evidence="10">40671_t:CDS:1</fullName>
    </submittedName>
</protein>
<evidence type="ECO:0000259" key="9">
    <source>
        <dbReference type="PROSITE" id="PS50048"/>
    </source>
</evidence>
<dbReference type="SUPFAM" id="SSF57701">
    <property type="entry name" value="Zn2/Cys6 DNA-binding domain"/>
    <property type="match status" value="2"/>
</dbReference>
<evidence type="ECO:0000256" key="3">
    <source>
        <dbReference type="ARBA" id="ARBA00022833"/>
    </source>
</evidence>
<evidence type="ECO:0000256" key="2">
    <source>
        <dbReference type="ARBA" id="ARBA00022723"/>
    </source>
</evidence>
<keyword evidence="5" id="KW-0238">DNA-binding</keyword>
<evidence type="ECO:0000256" key="7">
    <source>
        <dbReference type="ARBA" id="ARBA00023242"/>
    </source>
</evidence>
<dbReference type="PROSITE" id="PS50011">
    <property type="entry name" value="PROTEIN_KINASE_DOM"/>
    <property type="match status" value="1"/>
</dbReference>